<name>A0AAV9RF21_9TELE</name>
<dbReference type="EMBL" id="JAHHUM010002021">
    <property type="protein sequence ID" value="KAK5607561.1"/>
    <property type="molecule type" value="Genomic_DNA"/>
</dbReference>
<dbReference type="AlphaFoldDB" id="A0AAV9RF21"/>
<organism evidence="1 2">
    <name type="scientific">Crenichthys baileyi</name>
    <name type="common">White River springfish</name>
    <dbReference type="NCBI Taxonomy" id="28760"/>
    <lineage>
        <taxon>Eukaryota</taxon>
        <taxon>Metazoa</taxon>
        <taxon>Chordata</taxon>
        <taxon>Craniata</taxon>
        <taxon>Vertebrata</taxon>
        <taxon>Euteleostomi</taxon>
        <taxon>Actinopterygii</taxon>
        <taxon>Neopterygii</taxon>
        <taxon>Teleostei</taxon>
        <taxon>Neoteleostei</taxon>
        <taxon>Acanthomorphata</taxon>
        <taxon>Ovalentaria</taxon>
        <taxon>Atherinomorphae</taxon>
        <taxon>Cyprinodontiformes</taxon>
        <taxon>Goodeidae</taxon>
        <taxon>Crenichthys</taxon>
    </lineage>
</organism>
<reference evidence="1 2" key="1">
    <citation type="submission" date="2021-06" db="EMBL/GenBank/DDBJ databases">
        <authorList>
            <person name="Palmer J.M."/>
        </authorList>
    </citation>
    <scope>NUCLEOTIDE SEQUENCE [LARGE SCALE GENOMIC DNA]</scope>
    <source>
        <strain evidence="1 2">MEX-2019</strain>
        <tissue evidence="1">Muscle</tissue>
    </source>
</reference>
<comment type="caution">
    <text evidence="1">The sequence shown here is derived from an EMBL/GenBank/DDBJ whole genome shotgun (WGS) entry which is preliminary data.</text>
</comment>
<dbReference type="Proteomes" id="UP001311232">
    <property type="component" value="Unassembled WGS sequence"/>
</dbReference>
<proteinExistence type="predicted"/>
<evidence type="ECO:0000313" key="1">
    <source>
        <dbReference type="EMBL" id="KAK5607561.1"/>
    </source>
</evidence>
<gene>
    <name evidence="1" type="ORF">CRENBAI_016840</name>
</gene>
<protein>
    <submittedName>
        <fullName evidence="1">Uncharacterized protein</fullName>
    </submittedName>
</protein>
<keyword evidence="2" id="KW-1185">Reference proteome</keyword>
<accession>A0AAV9RF21</accession>
<evidence type="ECO:0000313" key="2">
    <source>
        <dbReference type="Proteomes" id="UP001311232"/>
    </source>
</evidence>
<sequence length="135" mass="15095">MALVEEESEYEWSCLLSVQSRGKGAAAARTLTDRGERFSLRTLNASDCRGFRKVLMLLHSHQNPLKSRNRRKNQSRQPSAVLVLTRVSIIGSRHNHYSWCVAAAELLMTQCLSGCACQVSLTTVAVREEEEEGES</sequence>